<comment type="caution">
    <text evidence="1">The sequence shown here is derived from an EMBL/GenBank/DDBJ whole genome shotgun (WGS) entry which is preliminary data.</text>
</comment>
<sequence>MTLFFVCTTFSQSRVDCFSNLPRITLIESETCGEICRAKINAFDATVIWDEQGSS</sequence>
<name>A0ABQ7E0W4_BRACR</name>
<organism evidence="1 2">
    <name type="scientific">Brassica cretica</name>
    <name type="common">Mustard</name>
    <dbReference type="NCBI Taxonomy" id="69181"/>
    <lineage>
        <taxon>Eukaryota</taxon>
        <taxon>Viridiplantae</taxon>
        <taxon>Streptophyta</taxon>
        <taxon>Embryophyta</taxon>
        <taxon>Tracheophyta</taxon>
        <taxon>Spermatophyta</taxon>
        <taxon>Magnoliopsida</taxon>
        <taxon>eudicotyledons</taxon>
        <taxon>Gunneridae</taxon>
        <taxon>Pentapetalae</taxon>
        <taxon>rosids</taxon>
        <taxon>malvids</taxon>
        <taxon>Brassicales</taxon>
        <taxon>Brassicaceae</taxon>
        <taxon>Brassiceae</taxon>
        <taxon>Brassica</taxon>
    </lineage>
</organism>
<protein>
    <submittedName>
        <fullName evidence="1">Uncharacterized protein</fullName>
    </submittedName>
</protein>
<evidence type="ECO:0000313" key="1">
    <source>
        <dbReference type="EMBL" id="KAF3590422.1"/>
    </source>
</evidence>
<dbReference type="Proteomes" id="UP000266723">
    <property type="component" value="Unassembled WGS sequence"/>
</dbReference>
<gene>
    <name evidence="1" type="ORF">DY000_02026398</name>
</gene>
<reference evidence="1 2" key="1">
    <citation type="journal article" date="2020" name="BMC Genomics">
        <title>Intraspecific diversification of the crop wild relative Brassica cretica Lam. using demographic model selection.</title>
        <authorList>
            <person name="Kioukis A."/>
            <person name="Michalopoulou V.A."/>
            <person name="Briers L."/>
            <person name="Pirintsos S."/>
            <person name="Studholme D.J."/>
            <person name="Pavlidis P."/>
            <person name="Sarris P.F."/>
        </authorList>
    </citation>
    <scope>NUCLEOTIDE SEQUENCE [LARGE SCALE GENOMIC DNA]</scope>
    <source>
        <strain evidence="2">cv. PFS-1207/04</strain>
    </source>
</reference>
<dbReference type="EMBL" id="QGKV02000299">
    <property type="protein sequence ID" value="KAF3590422.1"/>
    <property type="molecule type" value="Genomic_DNA"/>
</dbReference>
<keyword evidence="2" id="KW-1185">Reference proteome</keyword>
<evidence type="ECO:0000313" key="2">
    <source>
        <dbReference type="Proteomes" id="UP000266723"/>
    </source>
</evidence>
<accession>A0ABQ7E0W4</accession>
<proteinExistence type="predicted"/>